<evidence type="ECO:0000313" key="1">
    <source>
        <dbReference type="EMBL" id="MEN3929598.1"/>
    </source>
</evidence>
<comment type="caution">
    <text evidence="1">The sequence shown here is derived from an EMBL/GenBank/DDBJ whole genome shotgun (WGS) entry which is preliminary data.</text>
</comment>
<keyword evidence="2" id="KW-1185">Reference proteome</keyword>
<name>A0ABV0BF51_9HYPH</name>
<proteinExistence type="predicted"/>
<gene>
    <name evidence="1" type="ORF">WJT86_00815</name>
</gene>
<reference evidence="1 2" key="1">
    <citation type="submission" date="2024-04" db="EMBL/GenBank/DDBJ databases">
        <title>A novel species isolated from cricket.</title>
        <authorList>
            <person name="Wang H.-C."/>
        </authorList>
    </citation>
    <scope>NUCLEOTIDE SEQUENCE [LARGE SCALE GENOMIC DNA]</scope>
    <source>
        <strain evidence="1 2">WL0021</strain>
    </source>
</reference>
<protein>
    <recommendedName>
        <fullName evidence="3">Barstar (barnase inhibitor) domain-containing protein</fullName>
    </recommendedName>
</protein>
<organism evidence="1 2">
    <name type="scientific">Hohaiivirga grylli</name>
    <dbReference type="NCBI Taxonomy" id="3133970"/>
    <lineage>
        <taxon>Bacteria</taxon>
        <taxon>Pseudomonadati</taxon>
        <taxon>Pseudomonadota</taxon>
        <taxon>Alphaproteobacteria</taxon>
        <taxon>Hyphomicrobiales</taxon>
        <taxon>Methylobacteriaceae</taxon>
        <taxon>Hohaiivirga</taxon>
    </lineage>
</organism>
<sequence>MKYFQISDKNNHCLSFDLKELLEVLSDHGLEADWIVSDADEELDIMGNSRIEFDQLALTGTRIKGVQLMELAQNTTQVIWGQFTSFLPIFPKRPWVILKAFDSSFWEVATSDSNVINALKGRFEDIKEVPEFWINPV</sequence>
<dbReference type="Proteomes" id="UP001418637">
    <property type="component" value="Unassembled WGS sequence"/>
</dbReference>
<accession>A0ABV0BF51</accession>
<dbReference type="EMBL" id="JBBYXI010000001">
    <property type="protein sequence ID" value="MEN3929598.1"/>
    <property type="molecule type" value="Genomic_DNA"/>
</dbReference>
<evidence type="ECO:0000313" key="2">
    <source>
        <dbReference type="Proteomes" id="UP001418637"/>
    </source>
</evidence>
<evidence type="ECO:0008006" key="3">
    <source>
        <dbReference type="Google" id="ProtNLM"/>
    </source>
</evidence>
<dbReference type="RefSeq" id="WP_346335596.1">
    <property type="nucleotide sequence ID" value="NZ_JBBYXI010000001.1"/>
</dbReference>